<evidence type="ECO:0000256" key="5">
    <source>
        <dbReference type="SAM" id="Phobius"/>
    </source>
</evidence>
<dbReference type="OrthoDB" id="4391260at2"/>
<feature type="transmembrane region" description="Helical" evidence="5">
    <location>
        <begin position="124"/>
        <end position="141"/>
    </location>
</feature>
<protein>
    <submittedName>
        <fullName evidence="7">O-Antigen ligase</fullName>
    </submittedName>
</protein>
<keyword evidence="2 5" id="KW-0812">Transmembrane</keyword>
<dbReference type="KEGG" id="chya:V22_34350"/>
<organism evidence="7 8">
    <name type="scientific">Calycomorphotria hydatis</name>
    <dbReference type="NCBI Taxonomy" id="2528027"/>
    <lineage>
        <taxon>Bacteria</taxon>
        <taxon>Pseudomonadati</taxon>
        <taxon>Planctomycetota</taxon>
        <taxon>Planctomycetia</taxon>
        <taxon>Planctomycetales</taxon>
        <taxon>Planctomycetaceae</taxon>
        <taxon>Calycomorphotria</taxon>
    </lineage>
</organism>
<feature type="transmembrane region" description="Helical" evidence="5">
    <location>
        <begin position="21"/>
        <end position="40"/>
    </location>
</feature>
<evidence type="ECO:0000256" key="3">
    <source>
        <dbReference type="ARBA" id="ARBA00022989"/>
    </source>
</evidence>
<evidence type="ECO:0000256" key="2">
    <source>
        <dbReference type="ARBA" id="ARBA00022692"/>
    </source>
</evidence>
<dbReference type="InterPro" id="IPR007016">
    <property type="entry name" value="O-antigen_ligase-rel_domated"/>
</dbReference>
<evidence type="ECO:0000313" key="7">
    <source>
        <dbReference type="EMBL" id="QDT66170.1"/>
    </source>
</evidence>
<dbReference type="AlphaFoldDB" id="A0A517TCR5"/>
<evidence type="ECO:0000256" key="4">
    <source>
        <dbReference type="ARBA" id="ARBA00023136"/>
    </source>
</evidence>
<feature type="transmembrane region" description="Helical" evidence="5">
    <location>
        <begin position="192"/>
        <end position="211"/>
    </location>
</feature>
<dbReference type="Pfam" id="PF04932">
    <property type="entry name" value="Wzy_C"/>
    <property type="match status" value="1"/>
</dbReference>
<dbReference type="PANTHER" id="PTHR37422:SF17">
    <property type="entry name" value="O-ANTIGEN LIGASE"/>
    <property type="match status" value="1"/>
</dbReference>
<gene>
    <name evidence="7" type="ORF">V22_34350</name>
</gene>
<evidence type="ECO:0000256" key="1">
    <source>
        <dbReference type="ARBA" id="ARBA00004141"/>
    </source>
</evidence>
<feature type="transmembrane region" description="Helical" evidence="5">
    <location>
        <begin position="356"/>
        <end position="375"/>
    </location>
</feature>
<dbReference type="RefSeq" id="WP_145265049.1">
    <property type="nucleotide sequence ID" value="NZ_CP036316.1"/>
</dbReference>
<keyword evidence="7" id="KW-0436">Ligase</keyword>
<dbReference type="GO" id="GO:0016020">
    <property type="term" value="C:membrane"/>
    <property type="evidence" value="ECO:0007669"/>
    <property type="project" value="UniProtKB-SubCell"/>
</dbReference>
<evidence type="ECO:0000313" key="8">
    <source>
        <dbReference type="Proteomes" id="UP000319976"/>
    </source>
</evidence>
<name>A0A517TCR5_9PLAN</name>
<dbReference type="GO" id="GO:0016874">
    <property type="term" value="F:ligase activity"/>
    <property type="evidence" value="ECO:0007669"/>
    <property type="project" value="UniProtKB-KW"/>
</dbReference>
<keyword evidence="3 5" id="KW-1133">Transmembrane helix</keyword>
<feature type="domain" description="O-antigen ligase-related" evidence="6">
    <location>
        <begin position="223"/>
        <end position="367"/>
    </location>
</feature>
<reference evidence="7 8" key="1">
    <citation type="submission" date="2019-02" db="EMBL/GenBank/DDBJ databases">
        <title>Deep-cultivation of Planctomycetes and their phenomic and genomic characterization uncovers novel biology.</title>
        <authorList>
            <person name="Wiegand S."/>
            <person name="Jogler M."/>
            <person name="Boedeker C."/>
            <person name="Pinto D."/>
            <person name="Vollmers J."/>
            <person name="Rivas-Marin E."/>
            <person name="Kohn T."/>
            <person name="Peeters S.H."/>
            <person name="Heuer A."/>
            <person name="Rast P."/>
            <person name="Oberbeckmann S."/>
            <person name="Bunk B."/>
            <person name="Jeske O."/>
            <person name="Meyerdierks A."/>
            <person name="Storesund J.E."/>
            <person name="Kallscheuer N."/>
            <person name="Luecker S."/>
            <person name="Lage O.M."/>
            <person name="Pohl T."/>
            <person name="Merkel B.J."/>
            <person name="Hornburger P."/>
            <person name="Mueller R.-W."/>
            <person name="Bruemmer F."/>
            <person name="Labrenz M."/>
            <person name="Spormann A.M."/>
            <person name="Op den Camp H."/>
            <person name="Overmann J."/>
            <person name="Amann R."/>
            <person name="Jetten M.S.M."/>
            <person name="Mascher T."/>
            <person name="Medema M.H."/>
            <person name="Devos D.P."/>
            <person name="Kaster A.-K."/>
            <person name="Ovreas L."/>
            <person name="Rohde M."/>
            <person name="Galperin M.Y."/>
            <person name="Jogler C."/>
        </authorList>
    </citation>
    <scope>NUCLEOTIDE SEQUENCE [LARGE SCALE GENOMIC DNA]</scope>
    <source>
        <strain evidence="7 8">V22</strain>
    </source>
</reference>
<feature type="transmembrane region" description="Helical" evidence="5">
    <location>
        <begin position="412"/>
        <end position="430"/>
    </location>
</feature>
<feature type="transmembrane region" description="Helical" evidence="5">
    <location>
        <begin position="70"/>
        <end position="89"/>
    </location>
</feature>
<dbReference type="Proteomes" id="UP000319976">
    <property type="component" value="Chromosome"/>
</dbReference>
<dbReference type="PANTHER" id="PTHR37422">
    <property type="entry name" value="TEICHURONIC ACID BIOSYNTHESIS PROTEIN TUAE"/>
    <property type="match status" value="1"/>
</dbReference>
<evidence type="ECO:0000259" key="6">
    <source>
        <dbReference type="Pfam" id="PF04932"/>
    </source>
</evidence>
<feature type="transmembrane region" description="Helical" evidence="5">
    <location>
        <begin position="260"/>
        <end position="282"/>
    </location>
</feature>
<feature type="transmembrane region" description="Helical" evidence="5">
    <location>
        <begin position="153"/>
        <end position="172"/>
    </location>
</feature>
<proteinExistence type="predicted"/>
<comment type="subcellular location">
    <subcellularLocation>
        <location evidence="1">Membrane</location>
        <topology evidence="1">Multi-pass membrane protein</topology>
    </subcellularLocation>
</comment>
<keyword evidence="4 5" id="KW-0472">Membrane</keyword>
<dbReference type="InterPro" id="IPR051533">
    <property type="entry name" value="WaaL-like"/>
</dbReference>
<accession>A0A517TCR5</accession>
<feature type="transmembrane region" description="Helical" evidence="5">
    <location>
        <begin position="96"/>
        <end position="118"/>
    </location>
</feature>
<feature type="transmembrane region" description="Helical" evidence="5">
    <location>
        <begin position="223"/>
        <end position="248"/>
    </location>
</feature>
<keyword evidence="8" id="KW-1185">Reference proteome</keyword>
<dbReference type="EMBL" id="CP036316">
    <property type="protein sequence ID" value="QDT66170.1"/>
    <property type="molecule type" value="Genomic_DNA"/>
</dbReference>
<sequence length="445" mass="48637">MSSIALPTHSSFETTTIHESARSGLLCLIIGTMIGGMFYMTEHGWNTSKSEAFTQTAEEMQATAAGGNTIRRFAFLGLAALGTIGLFYGRDRACRITSFAIPMLGLYFFWCLSSVLWADSIGFTLRRVIVLAFYVLGAAGLARTLSGREILKIAVVVPLCYLAIGILAELSLGSFRPWAGEYRFSGTLHPNTQGLTLASMCFAAAALAFDAKASWKYWLPAGIGLFFILMTKSRTSAAGVIVAIFLLWTLSTSLRLKFGAAFLGGWVASGALLFALLVGVDVEGKASEMALMGRQEQAESLTGRLPIWTEVSRYLVQRPWMGYGYDSFWTAEHIDAVSEELHWGIREAHSSYVDTVLSTGYIGLFLLMCGLLAMLWKSASVYIREKLPLAGWVFALLIFALINACTESAMTMPLYVPFMLICAMLQIGLFPEVSSQPCNVQQQTT</sequence>
<feature type="transmembrane region" description="Helical" evidence="5">
    <location>
        <begin position="387"/>
        <end position="405"/>
    </location>
</feature>